<sequence length="315" mass="36100">MYFEELAAEYCDLNVFNEETRITIIRIGRLFDIRAMCSVEEYSVRDIAQFKRITLANAKTVTYNGYLRYLRIIGDYAVAQGYAESNHFRTVKTGPVPAGVSKSLSDNDLWQLLSHLDDNKQRYDPVWFWLAVIKTLYFTGMRRRQLVSLRVSDLDFELMVIKLSHQGSKTYREWSIPMHSVLVGVFQEVMTKSSSVLDRPLAPSDPLFNVCWHNGRYKPCEQVAGQMRARAITDFFKRVNKNTGLNIGAHKFRHTVATRLCNPAEGAPDIFAVQQILGHTMISTTRRYVSMSSGRLTKVLGEMNLPNLAQKVLTR</sequence>
<dbReference type="SUPFAM" id="SSF56349">
    <property type="entry name" value="DNA breaking-rejoining enzymes"/>
    <property type="match status" value="1"/>
</dbReference>
<name>A0AAN2BKA2_9GAMM</name>
<proteinExistence type="predicted"/>
<dbReference type="GO" id="GO:0003677">
    <property type="term" value="F:DNA binding"/>
    <property type="evidence" value="ECO:0007669"/>
    <property type="project" value="InterPro"/>
</dbReference>
<dbReference type="CDD" id="cd00397">
    <property type="entry name" value="DNA_BRE_C"/>
    <property type="match status" value="1"/>
</dbReference>
<evidence type="ECO:0000256" key="2">
    <source>
        <dbReference type="ARBA" id="ARBA00023172"/>
    </source>
</evidence>
<evidence type="ECO:0000313" key="5">
    <source>
        <dbReference type="Proteomes" id="UP001320119"/>
    </source>
</evidence>
<gene>
    <name evidence="4" type="ORF">MARGE09_P1973</name>
</gene>
<dbReference type="InterPro" id="IPR002104">
    <property type="entry name" value="Integrase_catalytic"/>
</dbReference>
<dbReference type="PROSITE" id="PS51898">
    <property type="entry name" value="TYR_RECOMBINASE"/>
    <property type="match status" value="1"/>
</dbReference>
<keyword evidence="5" id="KW-1185">Reference proteome</keyword>
<organism evidence="4 5">
    <name type="scientific">Marinagarivorans cellulosilyticus</name>
    <dbReference type="NCBI Taxonomy" id="2721545"/>
    <lineage>
        <taxon>Bacteria</taxon>
        <taxon>Pseudomonadati</taxon>
        <taxon>Pseudomonadota</taxon>
        <taxon>Gammaproteobacteria</taxon>
        <taxon>Cellvibrionales</taxon>
        <taxon>Cellvibrionaceae</taxon>
        <taxon>Marinagarivorans</taxon>
    </lineage>
</organism>
<evidence type="ECO:0000256" key="1">
    <source>
        <dbReference type="ARBA" id="ARBA00022908"/>
    </source>
</evidence>
<dbReference type="PANTHER" id="PTHR30349">
    <property type="entry name" value="PHAGE INTEGRASE-RELATED"/>
    <property type="match status" value="1"/>
</dbReference>
<dbReference type="GO" id="GO:0015074">
    <property type="term" value="P:DNA integration"/>
    <property type="evidence" value="ECO:0007669"/>
    <property type="project" value="UniProtKB-KW"/>
</dbReference>
<reference evidence="4 5" key="1">
    <citation type="journal article" date="2022" name="IScience">
        <title>An ultrasensitive nanofiber-based assay for enzymatic hydrolysis and deep-sea microbial degradation of cellulose.</title>
        <authorList>
            <person name="Tsudome M."/>
            <person name="Tachioka M."/>
            <person name="Miyazaki M."/>
            <person name="Uchimura K."/>
            <person name="Tsuda M."/>
            <person name="Takaki Y."/>
            <person name="Deguchi S."/>
        </authorList>
    </citation>
    <scope>NUCLEOTIDE SEQUENCE [LARGE SCALE GENOMIC DNA]</scope>
    <source>
        <strain evidence="4 5">GE09</strain>
    </source>
</reference>
<evidence type="ECO:0000259" key="3">
    <source>
        <dbReference type="PROSITE" id="PS51898"/>
    </source>
</evidence>
<protein>
    <recommendedName>
        <fullName evidence="3">Tyr recombinase domain-containing protein</fullName>
    </recommendedName>
</protein>
<evidence type="ECO:0000313" key="4">
    <source>
        <dbReference type="EMBL" id="BCD97772.1"/>
    </source>
</evidence>
<feature type="domain" description="Tyr recombinase" evidence="3">
    <location>
        <begin position="99"/>
        <end position="301"/>
    </location>
</feature>
<keyword evidence="2" id="KW-0233">DNA recombination</keyword>
<dbReference type="Pfam" id="PF00589">
    <property type="entry name" value="Phage_integrase"/>
    <property type="match status" value="1"/>
</dbReference>
<accession>A0AAN2BKA2</accession>
<dbReference type="EMBL" id="AP023086">
    <property type="protein sequence ID" value="BCD97772.1"/>
    <property type="molecule type" value="Genomic_DNA"/>
</dbReference>
<dbReference type="Proteomes" id="UP001320119">
    <property type="component" value="Chromosome"/>
</dbReference>
<dbReference type="Gene3D" id="1.10.443.10">
    <property type="entry name" value="Intergrase catalytic core"/>
    <property type="match status" value="1"/>
</dbReference>
<keyword evidence="1" id="KW-0229">DNA integration</keyword>
<dbReference type="InterPro" id="IPR011010">
    <property type="entry name" value="DNA_brk_join_enz"/>
</dbReference>
<dbReference type="InterPro" id="IPR013762">
    <property type="entry name" value="Integrase-like_cat_sf"/>
</dbReference>
<dbReference type="KEGG" id="marq:MARGE09_P1973"/>
<dbReference type="AlphaFoldDB" id="A0AAN2BKA2"/>
<dbReference type="InterPro" id="IPR050090">
    <property type="entry name" value="Tyrosine_recombinase_XerCD"/>
</dbReference>
<dbReference type="PANTHER" id="PTHR30349:SF64">
    <property type="entry name" value="PROPHAGE INTEGRASE INTD-RELATED"/>
    <property type="match status" value="1"/>
</dbReference>
<dbReference type="RefSeq" id="WP_236987252.1">
    <property type="nucleotide sequence ID" value="NZ_AP023086.1"/>
</dbReference>
<dbReference type="GO" id="GO:0006310">
    <property type="term" value="P:DNA recombination"/>
    <property type="evidence" value="ECO:0007669"/>
    <property type="project" value="UniProtKB-KW"/>
</dbReference>